<evidence type="ECO:0000313" key="1">
    <source>
        <dbReference type="EMBL" id="KAF7460311.1"/>
    </source>
</evidence>
<reference evidence="1" key="1">
    <citation type="submission" date="2020-08" db="EMBL/GenBank/DDBJ databases">
        <authorList>
            <person name="Shumante A."/>
            <person name="Zimin A.V."/>
            <person name="Puiu D."/>
            <person name="Salzberg S.L."/>
        </authorList>
    </citation>
    <scope>NUCLEOTIDE SEQUENCE</scope>
    <source>
        <strain evidence="1">WC2-LM</strain>
        <tissue evidence="1">Liver</tissue>
    </source>
</reference>
<proteinExistence type="predicted"/>
<dbReference type="Proteomes" id="UP000662637">
    <property type="component" value="Unassembled WGS sequence"/>
</dbReference>
<organism evidence="1 2">
    <name type="scientific">Marmota monax</name>
    <name type="common">Woodchuck</name>
    <dbReference type="NCBI Taxonomy" id="9995"/>
    <lineage>
        <taxon>Eukaryota</taxon>
        <taxon>Metazoa</taxon>
        <taxon>Chordata</taxon>
        <taxon>Craniata</taxon>
        <taxon>Vertebrata</taxon>
        <taxon>Euteleostomi</taxon>
        <taxon>Mammalia</taxon>
        <taxon>Eutheria</taxon>
        <taxon>Euarchontoglires</taxon>
        <taxon>Glires</taxon>
        <taxon>Rodentia</taxon>
        <taxon>Sciuromorpha</taxon>
        <taxon>Sciuridae</taxon>
        <taxon>Xerinae</taxon>
        <taxon>Marmotini</taxon>
        <taxon>Marmota</taxon>
    </lineage>
</organism>
<protein>
    <submittedName>
        <fullName evidence="1">Uncharacterized protein</fullName>
    </submittedName>
</protein>
<accession>A0A834PPF4</accession>
<name>A0A834PPF4_MARMO</name>
<sequence>MISSRCQMPPAASPDHVQREPGRWHWLGRTFKQSHPSLSPRLILGEETKLLPAVTLRDSSQSHSQAETWLGPRGRQSWPLLYQEPLPPGRSPALPGAPSAKALVAGVGLPTGGFVSLPFHGLQVFCAGPNLRSLPPPLSTPPCPGHAHPASPWPPPHPCWQGQGPRGDWLCGLGPIKVCGSDF</sequence>
<gene>
    <name evidence="1" type="ORF">GHT09_019581</name>
</gene>
<dbReference type="EMBL" id="WJEC01008789">
    <property type="protein sequence ID" value="KAF7460311.1"/>
    <property type="molecule type" value="Genomic_DNA"/>
</dbReference>
<evidence type="ECO:0000313" key="2">
    <source>
        <dbReference type="Proteomes" id="UP000662637"/>
    </source>
</evidence>
<dbReference type="AlphaFoldDB" id="A0A834PPF4"/>
<comment type="caution">
    <text evidence="1">The sequence shown here is derived from an EMBL/GenBank/DDBJ whole genome shotgun (WGS) entry which is preliminary data.</text>
</comment>